<reference evidence="3 4" key="1">
    <citation type="submission" date="2018-08" db="EMBL/GenBank/DDBJ databases">
        <title>Bacillus chawlae sp. nov., Bacillus glennii sp. nov., and Bacillus saganii sp. nov. Isolated from the Vehicle Assembly Building at Kennedy Space Center where the Viking Spacecraft were Assembled.</title>
        <authorList>
            <person name="Seuylemezian A."/>
            <person name="Vaishampayan P."/>
        </authorList>
    </citation>
    <scope>NUCLEOTIDE SEQUENCE [LARGE SCALE GENOMIC DNA]</scope>
    <source>
        <strain evidence="3 4">V47-23a</strain>
    </source>
</reference>
<dbReference type="PRINTS" id="PR00099">
    <property type="entry name" value="CPSGATASE"/>
</dbReference>
<dbReference type="CDD" id="cd01743">
    <property type="entry name" value="GATase1_Anthranilate_Synthase"/>
    <property type="match status" value="1"/>
</dbReference>
<accession>A0A372LT92</accession>
<organism evidence="3 4">
    <name type="scientific">Peribacillus saganii</name>
    <dbReference type="NCBI Taxonomy" id="2303992"/>
    <lineage>
        <taxon>Bacteria</taxon>
        <taxon>Bacillati</taxon>
        <taxon>Bacillota</taxon>
        <taxon>Bacilli</taxon>
        <taxon>Bacillales</taxon>
        <taxon>Bacillaceae</taxon>
        <taxon>Peribacillus</taxon>
    </lineage>
</organism>
<proteinExistence type="predicted"/>
<comment type="caution">
    <text evidence="3">The sequence shown here is derived from an EMBL/GenBank/DDBJ whole genome shotgun (WGS) entry which is preliminary data.</text>
</comment>
<sequence>MILLIDNYDSFTYNLYQYLSEYYVEIMVVRNDKLSIPDIEKIAPEGIVISPGPGRPENAGITIEAIKHFYDKIPILGICLGHQAIGAAFGARILGAAAIKHGKTSLITHKGTDLFEYLPQPLEVMRYHSLVVDRETVPEEFDILATAMDDGEIMAMKHKGLPLYGLQFHPESIGTSTGKKLLKHFIEQVKGEKFDEDFSAKIS</sequence>
<dbReference type="FunFam" id="3.40.50.880:FF:000003">
    <property type="entry name" value="Anthranilate synthase component II"/>
    <property type="match status" value="1"/>
</dbReference>
<protein>
    <submittedName>
        <fullName evidence="3">Aminodeoxychorismate/anthranilate synthase component II</fullName>
    </submittedName>
</protein>
<dbReference type="GO" id="GO:0000162">
    <property type="term" value="P:L-tryptophan biosynthetic process"/>
    <property type="evidence" value="ECO:0007669"/>
    <property type="project" value="TreeGrafter"/>
</dbReference>
<dbReference type="PROSITE" id="PS51273">
    <property type="entry name" value="GATASE_TYPE_1"/>
    <property type="match status" value="1"/>
</dbReference>
<evidence type="ECO:0000313" key="4">
    <source>
        <dbReference type="Proteomes" id="UP000264541"/>
    </source>
</evidence>
<gene>
    <name evidence="3" type="ORF">D0469_04040</name>
</gene>
<dbReference type="PRINTS" id="PR00097">
    <property type="entry name" value="ANTSNTHASEII"/>
</dbReference>
<feature type="domain" description="Glutamine amidotransferase" evidence="2">
    <location>
        <begin position="3"/>
        <end position="187"/>
    </location>
</feature>
<dbReference type="GO" id="GO:0004049">
    <property type="term" value="F:anthranilate synthase activity"/>
    <property type="evidence" value="ECO:0007669"/>
    <property type="project" value="TreeGrafter"/>
</dbReference>
<dbReference type="RefSeq" id="WP_117325343.1">
    <property type="nucleotide sequence ID" value="NZ_QVTE01000008.1"/>
</dbReference>
<evidence type="ECO:0000313" key="3">
    <source>
        <dbReference type="EMBL" id="RFU71117.1"/>
    </source>
</evidence>
<keyword evidence="1" id="KW-0315">Glutamine amidotransferase</keyword>
<dbReference type="GO" id="GO:0005829">
    <property type="term" value="C:cytosol"/>
    <property type="evidence" value="ECO:0007669"/>
    <property type="project" value="TreeGrafter"/>
</dbReference>
<dbReference type="EMBL" id="QVTE01000008">
    <property type="protein sequence ID" value="RFU71117.1"/>
    <property type="molecule type" value="Genomic_DNA"/>
</dbReference>
<dbReference type="InterPro" id="IPR006221">
    <property type="entry name" value="TrpG/PapA_dom"/>
</dbReference>
<dbReference type="InterPro" id="IPR017926">
    <property type="entry name" value="GATASE"/>
</dbReference>
<evidence type="ECO:0000259" key="2">
    <source>
        <dbReference type="Pfam" id="PF00117"/>
    </source>
</evidence>
<dbReference type="PANTHER" id="PTHR43418:SF4">
    <property type="entry name" value="MULTIFUNCTIONAL TRYPTOPHAN BIOSYNTHESIS PROTEIN"/>
    <property type="match status" value="1"/>
</dbReference>
<dbReference type="SUPFAM" id="SSF52317">
    <property type="entry name" value="Class I glutamine amidotransferase-like"/>
    <property type="match status" value="1"/>
</dbReference>
<name>A0A372LT92_9BACI</name>
<dbReference type="Gene3D" id="3.40.50.880">
    <property type="match status" value="1"/>
</dbReference>
<dbReference type="InterPro" id="IPR050472">
    <property type="entry name" value="Anth_synth/Amidotransfase"/>
</dbReference>
<evidence type="ECO:0000256" key="1">
    <source>
        <dbReference type="ARBA" id="ARBA00022962"/>
    </source>
</evidence>
<keyword evidence="4" id="KW-1185">Reference proteome</keyword>
<dbReference type="OrthoDB" id="9804328at2"/>
<dbReference type="PANTHER" id="PTHR43418">
    <property type="entry name" value="MULTIFUNCTIONAL TRYPTOPHAN BIOSYNTHESIS PROTEIN-RELATED"/>
    <property type="match status" value="1"/>
</dbReference>
<dbReference type="InterPro" id="IPR029062">
    <property type="entry name" value="Class_I_gatase-like"/>
</dbReference>
<dbReference type="AlphaFoldDB" id="A0A372LT92"/>
<dbReference type="Pfam" id="PF00117">
    <property type="entry name" value="GATase"/>
    <property type="match status" value="1"/>
</dbReference>
<dbReference type="Proteomes" id="UP000264541">
    <property type="component" value="Unassembled WGS sequence"/>
</dbReference>
<dbReference type="PRINTS" id="PR00096">
    <property type="entry name" value="GATASE"/>
</dbReference>
<dbReference type="NCBIfam" id="TIGR00566">
    <property type="entry name" value="trpG_papA"/>
    <property type="match status" value="1"/>
</dbReference>